<reference evidence="3 4" key="1">
    <citation type="submission" date="2013-08" db="EMBL/GenBank/DDBJ databases">
        <title>Genome of Pontibacillus chungwhensis.</title>
        <authorList>
            <person name="Wang Q."/>
            <person name="Wang G."/>
        </authorList>
    </citation>
    <scope>NUCLEOTIDE SEQUENCE [LARGE SCALE GENOMIC DNA]</scope>
    <source>
        <strain evidence="3 4">BH030062</strain>
    </source>
</reference>
<dbReference type="InterPro" id="IPR042000">
    <property type="entry name" value="Sortase_D_2"/>
</dbReference>
<dbReference type="AlphaFoldDB" id="A0A0A2V840"/>
<dbReference type="eggNOG" id="COG3764">
    <property type="taxonomic scope" value="Bacteria"/>
</dbReference>
<dbReference type="GO" id="GO:0016787">
    <property type="term" value="F:hydrolase activity"/>
    <property type="evidence" value="ECO:0007669"/>
    <property type="project" value="UniProtKB-KW"/>
</dbReference>
<sequence length="217" mass="23938">MKWISVILFVVGIAFVSYPKLQNYQVTNHQEKIIDEFENRDLPQSLSYTADSVNTMNGALEIGPKVGGIEDSSEQSVDPVVSNKVLGTLEIKKINVKLPILQGATQEHLEYGIGQLMGDSQIGAAGNVALAAHRGYTYGRLFNRLDELRVGDELIATTSKGAYRYHVIDTFLVLPNDLSVLEEDGKESFITLITCHPIKDPTHRLIVQAVLVNDSDL</sequence>
<dbReference type="STRING" id="1385513.N780_09495"/>
<name>A0A0A2V840_9BACI</name>
<dbReference type="InterPro" id="IPR023365">
    <property type="entry name" value="Sortase_dom-sf"/>
</dbReference>
<dbReference type="CDD" id="cd06166">
    <property type="entry name" value="Sortase_D_2"/>
    <property type="match status" value="1"/>
</dbReference>
<feature type="active site" description="Acyl-thioester intermediate" evidence="2">
    <location>
        <position position="195"/>
    </location>
</feature>
<dbReference type="Gene3D" id="2.40.260.10">
    <property type="entry name" value="Sortase"/>
    <property type="match status" value="1"/>
</dbReference>
<comment type="caution">
    <text evidence="3">The sequence shown here is derived from an EMBL/GenBank/DDBJ whole genome shotgun (WGS) entry which is preliminary data.</text>
</comment>
<dbReference type="InterPro" id="IPR005754">
    <property type="entry name" value="Sortase"/>
</dbReference>
<evidence type="ECO:0000313" key="4">
    <source>
        <dbReference type="Proteomes" id="UP000030153"/>
    </source>
</evidence>
<protein>
    <submittedName>
        <fullName evidence="3">Sortase</fullName>
    </submittedName>
</protein>
<gene>
    <name evidence="3" type="ORF">N780_09495</name>
</gene>
<dbReference type="Pfam" id="PF04203">
    <property type="entry name" value="Sortase"/>
    <property type="match status" value="1"/>
</dbReference>
<dbReference type="SUPFAM" id="SSF63817">
    <property type="entry name" value="Sortase"/>
    <property type="match status" value="1"/>
</dbReference>
<accession>A0A0A2V840</accession>
<dbReference type="RefSeq" id="WP_198135884.1">
    <property type="nucleotide sequence ID" value="NZ_AVBG01000020.1"/>
</dbReference>
<keyword evidence="1" id="KW-0378">Hydrolase</keyword>
<evidence type="ECO:0000256" key="2">
    <source>
        <dbReference type="PIRSR" id="PIRSR605754-1"/>
    </source>
</evidence>
<evidence type="ECO:0000313" key="3">
    <source>
        <dbReference type="EMBL" id="KGP89850.1"/>
    </source>
</evidence>
<dbReference type="EMBL" id="AVBG01000020">
    <property type="protein sequence ID" value="KGP89850.1"/>
    <property type="molecule type" value="Genomic_DNA"/>
</dbReference>
<dbReference type="Proteomes" id="UP000030153">
    <property type="component" value="Unassembled WGS sequence"/>
</dbReference>
<dbReference type="NCBIfam" id="TIGR01076">
    <property type="entry name" value="sortase_fam"/>
    <property type="match status" value="1"/>
</dbReference>
<organism evidence="3 4">
    <name type="scientific">Pontibacillus chungwhensis BH030062</name>
    <dbReference type="NCBI Taxonomy" id="1385513"/>
    <lineage>
        <taxon>Bacteria</taxon>
        <taxon>Bacillati</taxon>
        <taxon>Bacillota</taxon>
        <taxon>Bacilli</taxon>
        <taxon>Bacillales</taxon>
        <taxon>Bacillaceae</taxon>
        <taxon>Pontibacillus</taxon>
    </lineage>
</organism>
<feature type="active site" description="Proton donor/acceptor" evidence="2">
    <location>
        <position position="133"/>
    </location>
</feature>
<proteinExistence type="predicted"/>
<keyword evidence="4" id="KW-1185">Reference proteome</keyword>
<evidence type="ECO:0000256" key="1">
    <source>
        <dbReference type="ARBA" id="ARBA00022801"/>
    </source>
</evidence>